<organism evidence="2 3">
    <name type="scientific">Microvirga terrae</name>
    <dbReference type="NCBI Taxonomy" id="2740529"/>
    <lineage>
        <taxon>Bacteria</taxon>
        <taxon>Pseudomonadati</taxon>
        <taxon>Pseudomonadota</taxon>
        <taxon>Alphaproteobacteria</taxon>
        <taxon>Hyphomicrobiales</taxon>
        <taxon>Methylobacteriaceae</taxon>
        <taxon>Microvirga</taxon>
    </lineage>
</organism>
<gene>
    <name evidence="2" type="ORF">HPT29_018095</name>
</gene>
<dbReference type="Proteomes" id="UP001017257">
    <property type="component" value="Chromosome"/>
</dbReference>
<dbReference type="Pfam" id="PF13358">
    <property type="entry name" value="DDE_3"/>
    <property type="match status" value="1"/>
</dbReference>
<dbReference type="SUPFAM" id="SSF48295">
    <property type="entry name" value="TrpR-like"/>
    <property type="match status" value="1"/>
</dbReference>
<dbReference type="Gene3D" id="3.30.420.10">
    <property type="entry name" value="Ribonuclease H-like superfamily/Ribonuclease H"/>
    <property type="match status" value="1"/>
</dbReference>
<feature type="domain" description="Tc1-like transposase DDE" evidence="1">
    <location>
        <begin position="65"/>
        <end position="196"/>
    </location>
</feature>
<dbReference type="Pfam" id="PF01527">
    <property type="entry name" value="HTH_Tnp_1"/>
    <property type="match status" value="1"/>
</dbReference>
<proteinExistence type="predicted"/>
<dbReference type="InterPro" id="IPR036397">
    <property type="entry name" value="RNaseH_sf"/>
</dbReference>
<dbReference type="EMBL" id="CP102845">
    <property type="protein sequence ID" value="UVF18404.1"/>
    <property type="molecule type" value="Genomic_DNA"/>
</dbReference>
<accession>A0ABY5RNE6</accession>
<reference evidence="2" key="1">
    <citation type="submission" date="2022-08" db="EMBL/GenBank/DDBJ databases">
        <title>Microvirga terrae sp. nov., isolated from soil.</title>
        <authorList>
            <person name="Kim K.H."/>
            <person name="Seo Y.L."/>
            <person name="Kim J.M."/>
            <person name="Lee J.K."/>
            <person name="Han D.M."/>
            <person name="Jeon C.O."/>
        </authorList>
    </citation>
    <scope>NUCLEOTIDE SEQUENCE</scope>
    <source>
        <strain evidence="2">R24</strain>
    </source>
</reference>
<evidence type="ECO:0000313" key="3">
    <source>
        <dbReference type="Proteomes" id="UP001017257"/>
    </source>
</evidence>
<evidence type="ECO:0000259" key="1">
    <source>
        <dbReference type="Pfam" id="PF13358"/>
    </source>
</evidence>
<sequence length="199" mass="23163">MRQEILTGVERRRRWSQEDKHRILSEMGVEGASVSDVARRHDVTRQHLYQWRRELRRTRREHRTLVLWDETGHSLRIRPGTTWARRGLTPVLQRVSKRREVSSVVAITPDGRLVARHLRTSISSHCVIQALRFFRHKIGTPLLVVWDRLNAHRSQATTDFIASHAQDYAVAYLPAYAPELNPEEQCNALIKRAMANALP</sequence>
<dbReference type="InterPro" id="IPR010921">
    <property type="entry name" value="Trp_repressor/repl_initiator"/>
</dbReference>
<keyword evidence="3" id="KW-1185">Reference proteome</keyword>
<name>A0ABY5RNE6_9HYPH</name>
<evidence type="ECO:0000313" key="2">
    <source>
        <dbReference type="EMBL" id="UVF18404.1"/>
    </source>
</evidence>
<dbReference type="InterPro" id="IPR038717">
    <property type="entry name" value="Tc1-like_DDE_dom"/>
</dbReference>
<dbReference type="RefSeq" id="WP_173947178.1">
    <property type="nucleotide sequence ID" value="NZ_CP102845.1"/>
</dbReference>
<dbReference type="InterPro" id="IPR002514">
    <property type="entry name" value="Transposase_8"/>
</dbReference>
<protein>
    <submittedName>
        <fullName evidence="2">Transposase</fullName>
    </submittedName>
</protein>